<feature type="non-terminal residue" evidence="1">
    <location>
        <position position="1"/>
    </location>
</feature>
<reference evidence="1 2" key="1">
    <citation type="submission" date="2014-02" db="EMBL/GenBank/DDBJ databases">
        <authorList>
            <person name="Sibley D."/>
            <person name="Venepally P."/>
            <person name="Karamycheva S."/>
            <person name="Hadjithomas M."/>
            <person name="Khan A."/>
            <person name="Brunk B."/>
            <person name="Roos D."/>
            <person name="Caler E."/>
            <person name="Lorenzi H."/>
        </authorList>
    </citation>
    <scope>NUCLEOTIDE SEQUENCE [LARGE SCALE GENOMIC DNA]</scope>
    <source>
        <strain evidence="1 2">GAB2-2007-GAL-DOM2</strain>
    </source>
</reference>
<comment type="caution">
    <text evidence="1">The sequence shown here is derived from an EMBL/GenBank/DDBJ whole genome shotgun (WGS) entry which is preliminary data.</text>
</comment>
<proteinExistence type="predicted"/>
<sequence length="113" mass="12793">EWHRVKLRQTSSRALCFCTARNLLKAKSGETRRRWGGVAARGRPRKQMWSELKLRRAVSRKAGSTTVLRHPAAVGAFEEAFLSFPFFSSPLSFFARASATRSERQSPPVSQEI</sequence>
<evidence type="ECO:0000313" key="1">
    <source>
        <dbReference type="EMBL" id="KFG37445.1"/>
    </source>
</evidence>
<name>A0A086JZ77_TOXGO</name>
<organism evidence="1 2">
    <name type="scientific">Toxoplasma gondii GAB2-2007-GAL-DOM2</name>
    <dbReference type="NCBI Taxonomy" id="1130820"/>
    <lineage>
        <taxon>Eukaryota</taxon>
        <taxon>Sar</taxon>
        <taxon>Alveolata</taxon>
        <taxon>Apicomplexa</taxon>
        <taxon>Conoidasida</taxon>
        <taxon>Coccidia</taxon>
        <taxon>Eucoccidiorida</taxon>
        <taxon>Eimeriorina</taxon>
        <taxon>Sarcocystidae</taxon>
        <taxon>Toxoplasma</taxon>
    </lineage>
</organism>
<gene>
    <name evidence="1" type="ORF">TGDOM2_399880</name>
</gene>
<dbReference type="Proteomes" id="UP000028837">
    <property type="component" value="Unassembled WGS sequence"/>
</dbReference>
<protein>
    <submittedName>
        <fullName evidence="1">Uncharacterized protein</fullName>
    </submittedName>
</protein>
<dbReference type="VEuPathDB" id="ToxoDB:TGDOM2_399880"/>
<dbReference type="AlphaFoldDB" id="A0A086JZ77"/>
<accession>A0A086JZ77</accession>
<evidence type="ECO:0000313" key="2">
    <source>
        <dbReference type="Proteomes" id="UP000028837"/>
    </source>
</evidence>
<dbReference type="EMBL" id="AHZU02001012">
    <property type="protein sequence ID" value="KFG37445.1"/>
    <property type="molecule type" value="Genomic_DNA"/>
</dbReference>